<feature type="binding site" evidence="2">
    <location>
        <position position="39"/>
    </location>
    <ligand>
        <name>Fe cation</name>
        <dbReference type="ChEBI" id="CHEBI:24875"/>
        <label>2</label>
    </ligand>
</feature>
<accession>M5UK88</accession>
<keyword evidence="2" id="KW-0479">Metal-binding</keyword>
<dbReference type="OrthoDB" id="9801109at2"/>
<feature type="binding site" evidence="2">
    <location>
        <position position="175"/>
    </location>
    <ligand>
        <name>Fe cation</name>
        <dbReference type="ChEBI" id="CHEBI:24875"/>
        <label>2</label>
    </ligand>
</feature>
<dbReference type="Proteomes" id="UP000011885">
    <property type="component" value="Unassembled WGS sequence"/>
</dbReference>
<feature type="binding site" evidence="2">
    <location>
        <position position="67"/>
    </location>
    <ligand>
        <name>Fe cation</name>
        <dbReference type="ChEBI" id="CHEBI:24875"/>
        <label>2</label>
    </ligand>
</feature>
<dbReference type="SUPFAM" id="SSF56300">
    <property type="entry name" value="Metallo-dependent phosphatases"/>
    <property type="match status" value="1"/>
</dbReference>
<dbReference type="InterPro" id="IPR029052">
    <property type="entry name" value="Metallo-depent_PP-like"/>
</dbReference>
<reference evidence="3 4" key="1">
    <citation type="journal article" date="2013" name="Mar. Genomics">
        <title>Expression of sulfatases in Rhodopirellula baltica and the diversity of sulfatases in the genus Rhodopirellula.</title>
        <authorList>
            <person name="Wegner C.E."/>
            <person name="Richter-Heitmann T."/>
            <person name="Klindworth A."/>
            <person name="Klockow C."/>
            <person name="Richter M."/>
            <person name="Achstetter T."/>
            <person name="Glockner F.O."/>
            <person name="Harder J."/>
        </authorList>
    </citation>
    <scope>NUCLEOTIDE SEQUENCE [LARGE SCALE GENOMIC DNA]</scope>
    <source>
        <strain evidence="3 4">SM41</strain>
    </source>
</reference>
<dbReference type="Pfam" id="PF13277">
    <property type="entry name" value="YmdB"/>
    <property type="match status" value="1"/>
</dbReference>
<feature type="binding site" evidence="2">
    <location>
        <position position="8"/>
    </location>
    <ligand>
        <name>Fe cation</name>
        <dbReference type="ChEBI" id="CHEBI:24875"/>
        <label>1</label>
    </ligand>
</feature>
<dbReference type="AlphaFoldDB" id="M5UK88"/>
<dbReference type="PANTHER" id="PTHR36303:SF1">
    <property type="entry name" value="2',3'-CYCLIC-NUCLEOTIDE 2'-PHOSPHODIESTERASE"/>
    <property type="match status" value="1"/>
</dbReference>
<dbReference type="InterPro" id="IPR005235">
    <property type="entry name" value="YmdB-like"/>
</dbReference>
<dbReference type="EMBL" id="ANOH01000028">
    <property type="protein sequence ID" value="EMI58261.1"/>
    <property type="molecule type" value="Genomic_DNA"/>
</dbReference>
<protein>
    <submittedName>
        <fullName evidence="3">Metallophosphoesterase</fullName>
    </submittedName>
</protein>
<dbReference type="RefSeq" id="WP_008673656.1">
    <property type="nucleotide sequence ID" value="NZ_ANOH01000028.1"/>
</dbReference>
<dbReference type="PANTHER" id="PTHR36303">
    <property type="entry name" value="2',3'-CYCLIC-NUCLEOTIDE 2'-PHOSPHODIESTERASE"/>
    <property type="match status" value="1"/>
</dbReference>
<comment type="caution">
    <text evidence="3">The sequence shown here is derived from an EMBL/GenBank/DDBJ whole genome shotgun (WGS) entry which is preliminary data.</text>
</comment>
<dbReference type="CDD" id="cd07382">
    <property type="entry name" value="MPP_DR1281"/>
    <property type="match status" value="1"/>
</dbReference>
<keyword evidence="4" id="KW-1185">Reference proteome</keyword>
<feature type="active site" description="Proton donor" evidence="1">
    <location>
        <position position="68"/>
    </location>
</feature>
<proteinExistence type="predicted"/>
<dbReference type="PATRIC" id="fig|1263870.3.peg.326"/>
<organism evidence="3 4">
    <name type="scientific">Rhodopirellula sallentina SM41</name>
    <dbReference type="NCBI Taxonomy" id="1263870"/>
    <lineage>
        <taxon>Bacteria</taxon>
        <taxon>Pseudomonadati</taxon>
        <taxon>Planctomycetota</taxon>
        <taxon>Planctomycetia</taxon>
        <taxon>Pirellulales</taxon>
        <taxon>Pirellulaceae</taxon>
        <taxon>Rhodopirellula</taxon>
    </lineage>
</organism>
<feature type="binding site" evidence="2">
    <location>
        <position position="177"/>
    </location>
    <ligand>
        <name>Fe cation</name>
        <dbReference type="ChEBI" id="CHEBI:24875"/>
        <label>1</label>
    </ligand>
</feature>
<dbReference type="PIRSF" id="PIRSF004789">
    <property type="entry name" value="DR1281"/>
    <property type="match status" value="1"/>
</dbReference>
<evidence type="ECO:0000313" key="4">
    <source>
        <dbReference type="Proteomes" id="UP000011885"/>
    </source>
</evidence>
<feature type="binding site" evidence="2">
    <location>
        <position position="39"/>
    </location>
    <ligand>
        <name>Fe cation</name>
        <dbReference type="ChEBI" id="CHEBI:24875"/>
        <label>1</label>
    </ligand>
</feature>
<evidence type="ECO:0000256" key="2">
    <source>
        <dbReference type="PIRSR" id="PIRSR004789-51"/>
    </source>
</evidence>
<sequence length="276" mass="29857">MRFLFLGDVVGKPGYSAVLNRAAGLKEQHSLDALIVNAENAADGAGLMPRQYRRLMEAGVDAITLGDHIYRRSEIIPILKESNRIVKPANYPCDAAGRTWAVVDTPSGRLGVISILGRVFMRPVDCPFTAVDRVLDEMANETDAIMVDMHAEATGDKQTIARYLDGRVTAVLGTHTHVPTADAHVMAGGTAMQCDVGMCGPYDSVIGRDVGRVTKTTLTFEPCHFHVATKDVRLCGAIVETREDGLAASIERFEESVGEETACRNGMPKGRGSKRK</sequence>
<evidence type="ECO:0000256" key="1">
    <source>
        <dbReference type="PIRSR" id="PIRSR004789-50"/>
    </source>
</evidence>
<name>M5UK88_9BACT</name>
<dbReference type="GO" id="GO:0004113">
    <property type="term" value="F:2',3'-cyclic-nucleotide 3'-phosphodiesterase activity"/>
    <property type="evidence" value="ECO:0007669"/>
    <property type="project" value="TreeGrafter"/>
</dbReference>
<feature type="binding site" evidence="2">
    <location>
        <position position="40"/>
    </location>
    <ligand>
        <name>Fe cation</name>
        <dbReference type="ChEBI" id="CHEBI:24875"/>
        <label>1</label>
    </ligand>
</feature>
<dbReference type="GO" id="GO:0046872">
    <property type="term" value="F:metal ion binding"/>
    <property type="evidence" value="ECO:0007669"/>
    <property type="project" value="UniProtKB-KW"/>
</dbReference>
<dbReference type="Gene3D" id="3.60.21.10">
    <property type="match status" value="1"/>
</dbReference>
<gene>
    <name evidence="3" type="ORF">RSSM_00298</name>
</gene>
<feature type="binding site" evidence="2">
    <location>
        <position position="150"/>
    </location>
    <ligand>
        <name>Fe cation</name>
        <dbReference type="ChEBI" id="CHEBI:24875"/>
        <label>2</label>
    </ligand>
</feature>
<evidence type="ECO:0000313" key="3">
    <source>
        <dbReference type="EMBL" id="EMI58261.1"/>
    </source>
</evidence>